<keyword evidence="4" id="KW-1185">Reference proteome</keyword>
<dbReference type="GO" id="GO:0005576">
    <property type="term" value="C:extracellular region"/>
    <property type="evidence" value="ECO:0007669"/>
    <property type="project" value="UniProtKB-SubCell"/>
</dbReference>
<evidence type="ECO:0000313" key="4">
    <source>
        <dbReference type="Proteomes" id="UP000515160"/>
    </source>
</evidence>
<accession>A0A6P8WES1</accession>
<sequence>MSPCTHECIFNAAKALNGTELNVENTTKMLNNLLDTSQEHINAYVQSMKNCSDNAERLMKRMKKKVFGSEGCSMLPIFIGVCSGHNLFAHCPDDSWHSSKVCEEGRDFILNCKCDKNKSVCVQF</sequence>
<evidence type="ECO:0000256" key="3">
    <source>
        <dbReference type="ARBA" id="ARBA00022525"/>
    </source>
</evidence>
<reference evidence="5" key="1">
    <citation type="submission" date="2025-08" db="UniProtKB">
        <authorList>
            <consortium name="RefSeq"/>
        </authorList>
    </citation>
    <scope>IDENTIFICATION</scope>
    <source>
        <strain evidence="5">15112-1751.03</strain>
        <tissue evidence="5">Whole Adult</tissue>
    </source>
</reference>
<evidence type="ECO:0000256" key="1">
    <source>
        <dbReference type="ARBA" id="ARBA00004613"/>
    </source>
</evidence>
<dbReference type="Gene3D" id="1.10.238.270">
    <property type="match status" value="1"/>
</dbReference>
<dbReference type="AlphaFoldDB" id="A0A6P8WES1"/>
<evidence type="ECO:0000256" key="2">
    <source>
        <dbReference type="ARBA" id="ARBA00008098"/>
    </source>
</evidence>
<proteinExistence type="inferred from homology"/>
<name>A0A6P8WES1_DROAB</name>
<gene>
    <name evidence="5" type="primary">LOC117566577</name>
</gene>
<organism evidence="4 5">
    <name type="scientific">Drosophila albomicans</name>
    <name type="common">Fruit fly</name>
    <dbReference type="NCBI Taxonomy" id="7291"/>
    <lineage>
        <taxon>Eukaryota</taxon>
        <taxon>Metazoa</taxon>
        <taxon>Ecdysozoa</taxon>
        <taxon>Arthropoda</taxon>
        <taxon>Hexapoda</taxon>
        <taxon>Insecta</taxon>
        <taxon>Pterygota</taxon>
        <taxon>Neoptera</taxon>
        <taxon>Endopterygota</taxon>
        <taxon>Diptera</taxon>
        <taxon>Brachycera</taxon>
        <taxon>Muscomorpha</taxon>
        <taxon>Ephydroidea</taxon>
        <taxon>Drosophilidae</taxon>
        <taxon>Drosophila</taxon>
    </lineage>
</organism>
<dbReference type="PANTHER" id="PTHR21066">
    <property type="entry name" value="ODORANT-BINDING PROTEIN 59A-RELATED"/>
    <property type="match status" value="1"/>
</dbReference>
<dbReference type="PANTHER" id="PTHR21066:SF15">
    <property type="entry name" value="GH25962P-RELATED"/>
    <property type="match status" value="1"/>
</dbReference>
<comment type="subcellular location">
    <subcellularLocation>
        <location evidence="1">Secreted</location>
    </subcellularLocation>
</comment>
<dbReference type="OrthoDB" id="7981045at2759"/>
<dbReference type="RefSeq" id="XP_034102009.1">
    <property type="nucleotide sequence ID" value="XM_034246118.2"/>
</dbReference>
<protein>
    <submittedName>
        <fullName evidence="5">Uncharacterized protein LOC117566577</fullName>
    </submittedName>
</protein>
<dbReference type="GeneID" id="117566577"/>
<keyword evidence="3" id="KW-0964">Secreted</keyword>
<dbReference type="InterPro" id="IPR052295">
    <property type="entry name" value="Odorant-binding_protein"/>
</dbReference>
<comment type="similarity">
    <text evidence="2">Belongs to the PBP/GOBP family.</text>
</comment>
<evidence type="ECO:0000313" key="5">
    <source>
        <dbReference type="RefSeq" id="XP_034102009.1"/>
    </source>
</evidence>
<dbReference type="Proteomes" id="UP000515160">
    <property type="component" value="Chromosome 3"/>
</dbReference>